<proteinExistence type="inferred from homology"/>
<dbReference type="EMBL" id="CAJPIZ010004951">
    <property type="protein sequence ID" value="CAG2108118.1"/>
    <property type="molecule type" value="Genomic_DNA"/>
</dbReference>
<keyword evidence="4" id="KW-1185">Reference proteome</keyword>
<evidence type="ECO:0000313" key="4">
    <source>
        <dbReference type="Proteomes" id="UP000759131"/>
    </source>
</evidence>
<feature type="compositionally biased region" description="Basic and acidic residues" evidence="2">
    <location>
        <begin position="248"/>
        <end position="262"/>
    </location>
</feature>
<gene>
    <name evidence="3" type="ORF">OSB1V03_LOCUS8113</name>
</gene>
<feature type="compositionally biased region" description="Polar residues" evidence="2">
    <location>
        <begin position="153"/>
        <end position="173"/>
    </location>
</feature>
<sequence>MRQYDRVYCGASCPPEHENYMKNLIKVGGILIMPLNEHLLQIRRTSDTSWIVKSVLPVSFAPLVTPTHNSAFKSVKLPDLEPLSLKEMCRSVIRTHLRKKAEAEQPSITLKNVCKNRKMSKKIRNSERGRRPPRRTNRRVIIPIFEENDAMSDDTNSTSNQRHTNGDNSNDSFSSHDEEDPNPSSQPLNGNTSGARASNSSTSSPIYPLNRIRRATGLIFKRIALADFDSDSSTSSCDHEMVSTVSSDETRADEREEEKKKVVEEDKESYSYLMRQSVNRLPLPLVLKSYLNFHRKL</sequence>
<dbReference type="GO" id="GO:0004719">
    <property type="term" value="F:protein-L-isoaspartate (D-aspartate) O-methyltransferase activity"/>
    <property type="evidence" value="ECO:0007669"/>
    <property type="project" value="InterPro"/>
</dbReference>
<dbReference type="GO" id="GO:0005737">
    <property type="term" value="C:cytoplasm"/>
    <property type="evidence" value="ECO:0007669"/>
    <property type="project" value="TreeGrafter"/>
</dbReference>
<feature type="compositionally biased region" description="Basic residues" evidence="2">
    <location>
        <begin position="114"/>
        <end position="123"/>
    </location>
</feature>
<feature type="region of interest" description="Disordered" evidence="2">
    <location>
        <begin position="100"/>
        <end position="208"/>
    </location>
</feature>
<feature type="region of interest" description="Disordered" evidence="2">
    <location>
        <begin position="230"/>
        <end position="262"/>
    </location>
</feature>
<dbReference type="OrthoDB" id="10257972at2759"/>
<evidence type="ECO:0008006" key="5">
    <source>
        <dbReference type="Google" id="ProtNLM"/>
    </source>
</evidence>
<dbReference type="Gene3D" id="3.40.50.150">
    <property type="entry name" value="Vaccinia Virus protein VP39"/>
    <property type="match status" value="1"/>
</dbReference>
<protein>
    <recommendedName>
        <fullName evidence="5">Protein-L-isoaspartate O-methyltransferase</fullName>
    </recommendedName>
</protein>
<dbReference type="EMBL" id="OC859526">
    <property type="protein sequence ID" value="CAD7627688.1"/>
    <property type="molecule type" value="Genomic_DNA"/>
</dbReference>
<evidence type="ECO:0000256" key="1">
    <source>
        <dbReference type="ARBA" id="ARBA00005369"/>
    </source>
</evidence>
<evidence type="ECO:0000256" key="2">
    <source>
        <dbReference type="SAM" id="MobiDB-lite"/>
    </source>
</evidence>
<accession>A0A7R9Q0G8</accession>
<dbReference type="InterPro" id="IPR000682">
    <property type="entry name" value="PCMT"/>
</dbReference>
<organism evidence="3">
    <name type="scientific">Medioppia subpectinata</name>
    <dbReference type="NCBI Taxonomy" id="1979941"/>
    <lineage>
        <taxon>Eukaryota</taxon>
        <taxon>Metazoa</taxon>
        <taxon>Ecdysozoa</taxon>
        <taxon>Arthropoda</taxon>
        <taxon>Chelicerata</taxon>
        <taxon>Arachnida</taxon>
        <taxon>Acari</taxon>
        <taxon>Acariformes</taxon>
        <taxon>Sarcoptiformes</taxon>
        <taxon>Oribatida</taxon>
        <taxon>Brachypylina</taxon>
        <taxon>Oppioidea</taxon>
        <taxon>Oppiidae</taxon>
        <taxon>Medioppia</taxon>
    </lineage>
</organism>
<dbReference type="PANTHER" id="PTHR11579:SF9">
    <property type="entry name" value="PROTEIN-L-ISOASPARTATE O-METHYLTRANSFERASE"/>
    <property type="match status" value="1"/>
</dbReference>
<feature type="compositionally biased region" description="Low complexity" evidence="2">
    <location>
        <begin position="190"/>
        <end position="204"/>
    </location>
</feature>
<dbReference type="PANTHER" id="PTHR11579">
    <property type="entry name" value="PROTEIN-L-ISOASPARTATE O-METHYLTRANSFERASE"/>
    <property type="match status" value="1"/>
</dbReference>
<name>A0A7R9Q0G8_9ACAR</name>
<dbReference type="AlphaFoldDB" id="A0A7R9Q0G8"/>
<comment type="similarity">
    <text evidence="1">Belongs to the methyltransferase superfamily. L-isoaspartyl/D-aspartyl protein methyltransferase family.</text>
</comment>
<dbReference type="Pfam" id="PF01135">
    <property type="entry name" value="PCMT"/>
    <property type="match status" value="1"/>
</dbReference>
<dbReference type="InterPro" id="IPR029063">
    <property type="entry name" value="SAM-dependent_MTases_sf"/>
</dbReference>
<dbReference type="Proteomes" id="UP000759131">
    <property type="component" value="Unassembled WGS sequence"/>
</dbReference>
<reference evidence="3" key="1">
    <citation type="submission" date="2020-11" db="EMBL/GenBank/DDBJ databases">
        <authorList>
            <person name="Tran Van P."/>
        </authorList>
    </citation>
    <scope>NUCLEOTIDE SEQUENCE</scope>
</reference>
<evidence type="ECO:0000313" key="3">
    <source>
        <dbReference type="EMBL" id="CAD7627688.1"/>
    </source>
</evidence>